<name>A0A4T0FSB3_9BASI</name>
<protein>
    <recommendedName>
        <fullName evidence="4">MARVEL domain-containing protein</fullName>
    </recommendedName>
</protein>
<dbReference type="OrthoDB" id="10420793at2759"/>
<evidence type="ECO:0000256" key="1">
    <source>
        <dbReference type="SAM" id="Phobius"/>
    </source>
</evidence>
<sequence>MSFLIAFARFIKVFIIAFSISLIVIGAVYTRDVKDWFRNAHYASAVAALLAASALNFLTTLIPLSYGGLSVGLNMLLYIFNFLFTFATSIAVAALREGRGGMAYCRLIEPNRMFSHCFDQYLALIVLGFLLAFFDLFLVIIYPVAVMLHNKRVNQSNGFRTRMDSLLPKQQQQ</sequence>
<evidence type="ECO:0008006" key="4">
    <source>
        <dbReference type="Google" id="ProtNLM"/>
    </source>
</evidence>
<keyword evidence="1" id="KW-0472">Membrane</keyword>
<comment type="caution">
    <text evidence="2">The sequence shown here is derived from an EMBL/GenBank/DDBJ whole genome shotgun (WGS) entry which is preliminary data.</text>
</comment>
<keyword evidence="1" id="KW-0812">Transmembrane</keyword>
<proteinExistence type="predicted"/>
<keyword evidence="3" id="KW-1185">Reference proteome</keyword>
<dbReference type="Proteomes" id="UP000310189">
    <property type="component" value="Unassembled WGS sequence"/>
</dbReference>
<dbReference type="EMBL" id="SPNW01000012">
    <property type="protein sequence ID" value="TIA91408.1"/>
    <property type="molecule type" value="Genomic_DNA"/>
</dbReference>
<keyword evidence="1" id="KW-1133">Transmembrane helix</keyword>
<feature type="transmembrane region" description="Helical" evidence="1">
    <location>
        <begin position="76"/>
        <end position="95"/>
    </location>
</feature>
<reference evidence="2 3" key="1">
    <citation type="submission" date="2019-03" db="EMBL/GenBank/DDBJ databases">
        <title>Sequencing 23 genomes of Wallemia ichthyophaga.</title>
        <authorList>
            <person name="Gostincar C."/>
        </authorList>
    </citation>
    <scope>NUCLEOTIDE SEQUENCE [LARGE SCALE GENOMIC DNA]</scope>
    <source>
        <strain evidence="2 3">EXF-5753</strain>
    </source>
</reference>
<feature type="transmembrane region" description="Helical" evidence="1">
    <location>
        <begin position="121"/>
        <end position="145"/>
    </location>
</feature>
<feature type="transmembrane region" description="Helical" evidence="1">
    <location>
        <begin position="42"/>
        <end position="64"/>
    </location>
</feature>
<dbReference type="AlphaFoldDB" id="A0A4T0FSB3"/>
<evidence type="ECO:0000313" key="3">
    <source>
        <dbReference type="Proteomes" id="UP000310189"/>
    </source>
</evidence>
<gene>
    <name evidence="2" type="ORF">E3P99_01061</name>
</gene>
<organism evidence="2 3">
    <name type="scientific">Wallemia hederae</name>
    <dbReference type="NCBI Taxonomy" id="1540922"/>
    <lineage>
        <taxon>Eukaryota</taxon>
        <taxon>Fungi</taxon>
        <taxon>Dikarya</taxon>
        <taxon>Basidiomycota</taxon>
        <taxon>Wallemiomycotina</taxon>
        <taxon>Wallemiomycetes</taxon>
        <taxon>Wallemiales</taxon>
        <taxon>Wallemiaceae</taxon>
        <taxon>Wallemia</taxon>
    </lineage>
</organism>
<feature type="transmembrane region" description="Helical" evidence="1">
    <location>
        <begin position="6"/>
        <end position="30"/>
    </location>
</feature>
<evidence type="ECO:0000313" key="2">
    <source>
        <dbReference type="EMBL" id="TIA91408.1"/>
    </source>
</evidence>
<accession>A0A4T0FSB3</accession>